<keyword evidence="1" id="KW-0812">Transmembrane</keyword>
<dbReference type="EMBL" id="CAKOFQ010007631">
    <property type="protein sequence ID" value="CAH2005235.1"/>
    <property type="molecule type" value="Genomic_DNA"/>
</dbReference>
<keyword evidence="1" id="KW-0472">Membrane</keyword>
<feature type="transmembrane region" description="Helical" evidence="1">
    <location>
        <begin position="21"/>
        <end position="39"/>
    </location>
</feature>
<accession>A0A9P0M2E9</accession>
<reference evidence="2" key="1">
    <citation type="submission" date="2022-03" db="EMBL/GenBank/DDBJ databases">
        <authorList>
            <person name="Sayadi A."/>
        </authorList>
    </citation>
    <scope>NUCLEOTIDE SEQUENCE</scope>
</reference>
<dbReference type="AlphaFoldDB" id="A0A9P0M2E9"/>
<keyword evidence="3" id="KW-1185">Reference proteome</keyword>
<evidence type="ECO:0000313" key="2">
    <source>
        <dbReference type="EMBL" id="CAH2005235.1"/>
    </source>
</evidence>
<comment type="caution">
    <text evidence="2">The sequence shown here is derived from an EMBL/GenBank/DDBJ whole genome shotgun (WGS) entry which is preliminary data.</text>
</comment>
<evidence type="ECO:0000313" key="3">
    <source>
        <dbReference type="Proteomes" id="UP001152888"/>
    </source>
</evidence>
<keyword evidence="1" id="KW-1133">Transmembrane helix</keyword>
<evidence type="ECO:0000256" key="1">
    <source>
        <dbReference type="SAM" id="Phobius"/>
    </source>
</evidence>
<sequence>MLTMIKVPMYRTHIHKNSYRINLWIIAVWSTVNILMKFYEIQPGSKQKLLIMFTISIQLLKKFRDIFGNQHNEAKSYISSPF</sequence>
<organism evidence="2 3">
    <name type="scientific">Acanthoscelides obtectus</name>
    <name type="common">Bean weevil</name>
    <name type="synonym">Bruchus obtectus</name>
    <dbReference type="NCBI Taxonomy" id="200917"/>
    <lineage>
        <taxon>Eukaryota</taxon>
        <taxon>Metazoa</taxon>
        <taxon>Ecdysozoa</taxon>
        <taxon>Arthropoda</taxon>
        <taxon>Hexapoda</taxon>
        <taxon>Insecta</taxon>
        <taxon>Pterygota</taxon>
        <taxon>Neoptera</taxon>
        <taxon>Endopterygota</taxon>
        <taxon>Coleoptera</taxon>
        <taxon>Polyphaga</taxon>
        <taxon>Cucujiformia</taxon>
        <taxon>Chrysomeloidea</taxon>
        <taxon>Chrysomelidae</taxon>
        <taxon>Bruchinae</taxon>
        <taxon>Bruchini</taxon>
        <taxon>Acanthoscelides</taxon>
    </lineage>
</organism>
<protein>
    <submittedName>
        <fullName evidence="2">Uncharacterized protein</fullName>
    </submittedName>
</protein>
<name>A0A9P0M2E9_ACAOB</name>
<dbReference type="Proteomes" id="UP001152888">
    <property type="component" value="Unassembled WGS sequence"/>
</dbReference>
<proteinExistence type="predicted"/>
<gene>
    <name evidence="2" type="ORF">ACAOBT_LOCUS28423</name>
</gene>